<feature type="region of interest" description="Disordered" evidence="1">
    <location>
        <begin position="161"/>
        <end position="185"/>
    </location>
</feature>
<dbReference type="Proteomes" id="UP001303160">
    <property type="component" value="Unassembled WGS sequence"/>
</dbReference>
<evidence type="ECO:0000256" key="1">
    <source>
        <dbReference type="SAM" id="MobiDB-lite"/>
    </source>
</evidence>
<dbReference type="AlphaFoldDB" id="A0AAN7AU63"/>
<keyword evidence="3" id="KW-1185">Reference proteome</keyword>
<protein>
    <submittedName>
        <fullName evidence="2">Uncharacterized protein</fullName>
    </submittedName>
</protein>
<comment type="caution">
    <text evidence="2">The sequence shown here is derived from an EMBL/GenBank/DDBJ whole genome shotgun (WGS) entry which is preliminary data.</text>
</comment>
<sequence length="221" mass="23534">MGIKPITPTEAQSLPELELRKCEYLALRAMLRHSAAVGFGAATTKAGLVDPTLITPAVAYCFTLLSAYKLSNVVPTLRILQKEVERRGLTPMAPKTKDGLEALAAVTFGQLTGGAVGGDLAVAAGFDKLAEEIMKQTLGEGITGSSGILLDQEVAEKMEEQARATAEAKTHLPGAGGPPPRGCTRQGVHTRIWCDKCGHSIDTAFESYSRQLPYRLIQNPC</sequence>
<dbReference type="EMBL" id="MU863931">
    <property type="protein sequence ID" value="KAK4199493.1"/>
    <property type="molecule type" value="Genomic_DNA"/>
</dbReference>
<evidence type="ECO:0000313" key="3">
    <source>
        <dbReference type="Proteomes" id="UP001303160"/>
    </source>
</evidence>
<gene>
    <name evidence="2" type="ORF">QBC40DRAFT_328619</name>
</gene>
<name>A0AAN7AU63_9PEZI</name>
<feature type="compositionally biased region" description="Basic and acidic residues" evidence="1">
    <location>
        <begin position="161"/>
        <end position="170"/>
    </location>
</feature>
<accession>A0AAN7AU63</accession>
<proteinExistence type="predicted"/>
<reference evidence="2" key="1">
    <citation type="journal article" date="2023" name="Mol. Phylogenet. Evol.">
        <title>Genome-scale phylogeny and comparative genomics of the fungal order Sordariales.</title>
        <authorList>
            <person name="Hensen N."/>
            <person name="Bonometti L."/>
            <person name="Westerberg I."/>
            <person name="Brannstrom I.O."/>
            <person name="Guillou S."/>
            <person name="Cros-Aarteil S."/>
            <person name="Calhoun S."/>
            <person name="Haridas S."/>
            <person name="Kuo A."/>
            <person name="Mondo S."/>
            <person name="Pangilinan J."/>
            <person name="Riley R."/>
            <person name="LaButti K."/>
            <person name="Andreopoulos B."/>
            <person name="Lipzen A."/>
            <person name="Chen C."/>
            <person name="Yan M."/>
            <person name="Daum C."/>
            <person name="Ng V."/>
            <person name="Clum A."/>
            <person name="Steindorff A."/>
            <person name="Ohm R.A."/>
            <person name="Martin F."/>
            <person name="Silar P."/>
            <person name="Natvig D.O."/>
            <person name="Lalanne C."/>
            <person name="Gautier V."/>
            <person name="Ament-Velasquez S.L."/>
            <person name="Kruys A."/>
            <person name="Hutchinson M.I."/>
            <person name="Powell A.J."/>
            <person name="Barry K."/>
            <person name="Miller A.N."/>
            <person name="Grigoriev I.V."/>
            <person name="Debuchy R."/>
            <person name="Gladieux P."/>
            <person name="Hiltunen Thoren M."/>
            <person name="Johannesson H."/>
        </authorList>
    </citation>
    <scope>NUCLEOTIDE SEQUENCE</scope>
    <source>
        <strain evidence="2">CBS 315.58</strain>
    </source>
</reference>
<organism evidence="2 3">
    <name type="scientific">Triangularia verruculosa</name>
    <dbReference type="NCBI Taxonomy" id="2587418"/>
    <lineage>
        <taxon>Eukaryota</taxon>
        <taxon>Fungi</taxon>
        <taxon>Dikarya</taxon>
        <taxon>Ascomycota</taxon>
        <taxon>Pezizomycotina</taxon>
        <taxon>Sordariomycetes</taxon>
        <taxon>Sordariomycetidae</taxon>
        <taxon>Sordariales</taxon>
        <taxon>Podosporaceae</taxon>
        <taxon>Triangularia</taxon>
    </lineage>
</organism>
<evidence type="ECO:0000313" key="2">
    <source>
        <dbReference type="EMBL" id="KAK4199493.1"/>
    </source>
</evidence>
<reference evidence="2" key="2">
    <citation type="submission" date="2023-05" db="EMBL/GenBank/DDBJ databases">
        <authorList>
            <consortium name="Lawrence Berkeley National Laboratory"/>
            <person name="Steindorff A."/>
            <person name="Hensen N."/>
            <person name="Bonometti L."/>
            <person name="Westerberg I."/>
            <person name="Brannstrom I.O."/>
            <person name="Guillou S."/>
            <person name="Cros-Aarteil S."/>
            <person name="Calhoun S."/>
            <person name="Haridas S."/>
            <person name="Kuo A."/>
            <person name="Mondo S."/>
            <person name="Pangilinan J."/>
            <person name="Riley R."/>
            <person name="Labutti K."/>
            <person name="Andreopoulos B."/>
            <person name="Lipzen A."/>
            <person name="Chen C."/>
            <person name="Yanf M."/>
            <person name="Daum C."/>
            <person name="Ng V."/>
            <person name="Clum A."/>
            <person name="Ohm R."/>
            <person name="Martin F."/>
            <person name="Silar P."/>
            <person name="Natvig D."/>
            <person name="Lalanne C."/>
            <person name="Gautier V."/>
            <person name="Ament-Velasquez S.L."/>
            <person name="Kruys A."/>
            <person name="Hutchinson M.I."/>
            <person name="Powell A.J."/>
            <person name="Barry K."/>
            <person name="Miller A.N."/>
            <person name="Grigoriev I.V."/>
            <person name="Debuchy R."/>
            <person name="Gladieux P."/>
            <person name="Thoren M.H."/>
            <person name="Johannesson H."/>
        </authorList>
    </citation>
    <scope>NUCLEOTIDE SEQUENCE</scope>
    <source>
        <strain evidence="2">CBS 315.58</strain>
    </source>
</reference>